<sequence>MKKLIIIIMSLSIIGLTGCYQSNNINKESSKAYKILSEEMEKYKEENKVKEISTYYYKDHSALMFRKENKLGIAQFFINDKYKVFKKDVQTILINNEDLLYFNFSNKTGSYIAVFITDPILQKKTEDIYVEFEKSDDKLKAIQESIVNKKGIVIKYSDGEKLRKINSISLMKDGKVIYSKRINKKI</sequence>
<keyword evidence="1" id="KW-0175">Coiled coil</keyword>
<dbReference type="EMBL" id="MCIB01000011">
    <property type="protein sequence ID" value="RKD32452.1"/>
    <property type="molecule type" value="Genomic_DNA"/>
</dbReference>
<organism evidence="2 3">
    <name type="scientific">Thermohalobacter berrensis</name>
    <dbReference type="NCBI Taxonomy" id="99594"/>
    <lineage>
        <taxon>Bacteria</taxon>
        <taxon>Bacillati</taxon>
        <taxon>Bacillota</taxon>
        <taxon>Tissierellia</taxon>
        <taxon>Tissierellales</taxon>
        <taxon>Thermohalobacteraceae</taxon>
        <taxon>Thermohalobacter</taxon>
    </lineage>
</organism>
<dbReference type="OrthoDB" id="9940127at2"/>
<accession>A0A419T4S2</accession>
<keyword evidence="3" id="KW-1185">Reference proteome</keyword>
<dbReference type="RefSeq" id="WP_120168523.1">
    <property type="nucleotide sequence ID" value="NZ_MCIB01000011.1"/>
</dbReference>
<proteinExistence type="predicted"/>
<evidence type="ECO:0008006" key="4">
    <source>
        <dbReference type="Google" id="ProtNLM"/>
    </source>
</evidence>
<reference evidence="2 3" key="1">
    <citation type="submission" date="2016-08" db="EMBL/GenBank/DDBJ databases">
        <title>Novel Firmicutes and Novel Genomes.</title>
        <authorList>
            <person name="Poppleton D.I."/>
            <person name="Gribaldo S."/>
        </authorList>
    </citation>
    <scope>NUCLEOTIDE SEQUENCE [LARGE SCALE GENOMIC DNA]</scope>
    <source>
        <strain evidence="2 3">CTT3</strain>
    </source>
</reference>
<dbReference type="AlphaFoldDB" id="A0A419T4S2"/>
<protein>
    <recommendedName>
        <fullName evidence="4">Lipoprotein</fullName>
    </recommendedName>
</protein>
<evidence type="ECO:0000313" key="2">
    <source>
        <dbReference type="EMBL" id="RKD32452.1"/>
    </source>
</evidence>
<comment type="caution">
    <text evidence="2">The sequence shown here is derived from an EMBL/GenBank/DDBJ whole genome shotgun (WGS) entry which is preliminary data.</text>
</comment>
<gene>
    <name evidence="2" type="ORF">BET03_11100</name>
</gene>
<evidence type="ECO:0000256" key="1">
    <source>
        <dbReference type="SAM" id="Coils"/>
    </source>
</evidence>
<feature type="coiled-coil region" evidence="1">
    <location>
        <begin position="26"/>
        <end position="53"/>
    </location>
</feature>
<name>A0A419T4S2_9FIRM</name>
<dbReference type="PROSITE" id="PS51257">
    <property type="entry name" value="PROKAR_LIPOPROTEIN"/>
    <property type="match status" value="1"/>
</dbReference>
<evidence type="ECO:0000313" key="3">
    <source>
        <dbReference type="Proteomes" id="UP000284177"/>
    </source>
</evidence>
<dbReference type="Proteomes" id="UP000284177">
    <property type="component" value="Unassembled WGS sequence"/>
</dbReference>